<accession>A0A7J7EL10</accession>
<dbReference type="EMBL" id="JACDTQ010002704">
    <property type="protein sequence ID" value="KAF5916475.1"/>
    <property type="molecule type" value="Genomic_DNA"/>
</dbReference>
<proteinExistence type="predicted"/>
<protein>
    <submittedName>
        <fullName evidence="3">Uncharacterized protein</fullName>
    </submittedName>
</protein>
<organism evidence="3 4">
    <name type="scientific">Diceros bicornis minor</name>
    <name type="common">South-central black rhinoceros</name>
    <dbReference type="NCBI Taxonomy" id="77932"/>
    <lineage>
        <taxon>Eukaryota</taxon>
        <taxon>Metazoa</taxon>
        <taxon>Chordata</taxon>
        <taxon>Craniata</taxon>
        <taxon>Vertebrata</taxon>
        <taxon>Euteleostomi</taxon>
        <taxon>Mammalia</taxon>
        <taxon>Eutheria</taxon>
        <taxon>Laurasiatheria</taxon>
        <taxon>Perissodactyla</taxon>
        <taxon>Rhinocerotidae</taxon>
        <taxon>Diceros</taxon>
    </lineage>
</organism>
<dbReference type="AlphaFoldDB" id="A0A7J7EL10"/>
<gene>
    <name evidence="3" type="ORF">HPG69_014739</name>
</gene>
<sequence>MRNSHNQLHLSTPKRLQITQHANSNSSSQTMNNASTNSSVMATSSPTSQALPPQSMELENYLKCPINSHLLTPSTFTAYPQNYFEAHIRLYPSYVKATISYAFITSLIPIMIFTYSGQEIIISN</sequence>
<evidence type="ECO:0000256" key="2">
    <source>
        <dbReference type="SAM" id="Phobius"/>
    </source>
</evidence>
<name>A0A7J7EL10_DICBM</name>
<keyword evidence="2" id="KW-0472">Membrane</keyword>
<reference evidence="3 4" key="1">
    <citation type="journal article" date="2020" name="Mol. Biol. Evol.">
        <title>Interspecific Gene Flow and the Evolution of Specialization in Black and White Rhinoceros.</title>
        <authorList>
            <person name="Moodley Y."/>
            <person name="Westbury M.V."/>
            <person name="Russo I.M."/>
            <person name="Gopalakrishnan S."/>
            <person name="Rakotoarivelo A."/>
            <person name="Olsen R.A."/>
            <person name="Prost S."/>
            <person name="Tunstall T."/>
            <person name="Ryder O.A."/>
            <person name="Dalen L."/>
            <person name="Bruford M.W."/>
        </authorList>
    </citation>
    <scope>NUCLEOTIDE SEQUENCE [LARGE SCALE GENOMIC DNA]</scope>
    <source>
        <strain evidence="3">SBR-YM</strain>
        <tissue evidence="3">Skin</tissue>
    </source>
</reference>
<dbReference type="Proteomes" id="UP000551758">
    <property type="component" value="Unassembled WGS sequence"/>
</dbReference>
<keyword evidence="2" id="KW-0812">Transmembrane</keyword>
<evidence type="ECO:0000256" key="1">
    <source>
        <dbReference type="SAM" id="MobiDB-lite"/>
    </source>
</evidence>
<feature type="region of interest" description="Disordered" evidence="1">
    <location>
        <begin position="21"/>
        <end position="52"/>
    </location>
</feature>
<feature type="transmembrane region" description="Helical" evidence="2">
    <location>
        <begin position="99"/>
        <end position="117"/>
    </location>
</feature>
<comment type="caution">
    <text evidence="3">The sequence shown here is derived from an EMBL/GenBank/DDBJ whole genome shotgun (WGS) entry which is preliminary data.</text>
</comment>
<evidence type="ECO:0000313" key="3">
    <source>
        <dbReference type="EMBL" id="KAF5916475.1"/>
    </source>
</evidence>
<evidence type="ECO:0000313" key="4">
    <source>
        <dbReference type="Proteomes" id="UP000551758"/>
    </source>
</evidence>
<keyword evidence="2" id="KW-1133">Transmembrane helix</keyword>
<keyword evidence="4" id="KW-1185">Reference proteome</keyword>